<gene>
    <name evidence="2" type="ORF">MYCIT1_LOCUS10789</name>
</gene>
<organism evidence="2 3">
    <name type="scientific">Mycena citricolor</name>
    <dbReference type="NCBI Taxonomy" id="2018698"/>
    <lineage>
        <taxon>Eukaryota</taxon>
        <taxon>Fungi</taxon>
        <taxon>Dikarya</taxon>
        <taxon>Basidiomycota</taxon>
        <taxon>Agaricomycotina</taxon>
        <taxon>Agaricomycetes</taxon>
        <taxon>Agaricomycetidae</taxon>
        <taxon>Agaricales</taxon>
        <taxon>Marasmiineae</taxon>
        <taxon>Mycenaceae</taxon>
        <taxon>Mycena</taxon>
    </lineage>
</organism>
<feature type="compositionally biased region" description="Basic and acidic residues" evidence="1">
    <location>
        <begin position="133"/>
        <end position="143"/>
    </location>
</feature>
<proteinExistence type="predicted"/>
<name>A0AAD2H2M7_9AGAR</name>
<evidence type="ECO:0000313" key="3">
    <source>
        <dbReference type="Proteomes" id="UP001295794"/>
    </source>
</evidence>
<feature type="region of interest" description="Disordered" evidence="1">
    <location>
        <begin position="195"/>
        <end position="259"/>
    </location>
</feature>
<feature type="compositionally biased region" description="Acidic residues" evidence="1">
    <location>
        <begin position="229"/>
        <end position="247"/>
    </location>
</feature>
<protein>
    <submittedName>
        <fullName evidence="2">Uncharacterized protein</fullName>
    </submittedName>
</protein>
<keyword evidence="3" id="KW-1185">Reference proteome</keyword>
<feature type="region of interest" description="Disordered" evidence="1">
    <location>
        <begin position="1"/>
        <end position="49"/>
    </location>
</feature>
<dbReference type="Proteomes" id="UP001295794">
    <property type="component" value="Unassembled WGS sequence"/>
</dbReference>
<feature type="region of interest" description="Disordered" evidence="1">
    <location>
        <begin position="133"/>
        <end position="183"/>
    </location>
</feature>
<sequence>MPPTKKSKKAAAARARAARHPQKRPVLEPETGKRRIRNTPSTSGSSCDRAVNELPDVLIDLSLATDESDCGYDGGIEVETSSADEYVPRDGSEDFTDTEISEYDAKWFAEELGSEMEALERRKKTMFEQIQEKRTAQEWKTAETGRNLGYNGNGKRTRDRREAEARQRDKKRKEAKTSKDPQILMMRTMFSVTSAAPAKTTPVESPLPSAPAVPEMSAEELNDYLSDRESEDEEERMADDEMDEADSEGTCTAPSHRLPIAPPLKRRKLVVPARQTQADKRTEHIKVLSKAHTDIKKHIHSIKTHFDGGRNSLQEYRARAIQSCLSMAIKSGRITIADSEVAAKSHGFASKWGGRNVRFWAREWIRTRTLPISRKGQHAKVYSLLNEPGIKAELRTYLRSNKWAVDPEKLRAFTMGQLIPAAAEKYLTHLVEDEMPRGLKKYMELEIFPRIQLKAGNKGVSIITARRWLLKEGFKFISHKKGLYFDGHDRPDVVDYRQTIFLPAMEEYARRTVRYVVGDVAQEAPPLPDGNFVERRLVVVSHDEMTAQANDAAQRRWVFEDQHALRKKGAGRGIHRSDIICSTVGHITEAGVQLEYGKNHDGYWTGEHFIDQIQNKIIGAFEDRHGPGYQMLLMTDHSQGHSVYAEDALLVSRMNVNPGGKQAHMRDGWFTQGFILISPKA</sequence>
<dbReference type="AlphaFoldDB" id="A0AAD2H2M7"/>
<comment type="caution">
    <text evidence="2">The sequence shown here is derived from an EMBL/GenBank/DDBJ whole genome shotgun (WGS) entry which is preliminary data.</text>
</comment>
<dbReference type="EMBL" id="CAVNYO010000136">
    <property type="protein sequence ID" value="CAK5267892.1"/>
    <property type="molecule type" value="Genomic_DNA"/>
</dbReference>
<dbReference type="PANTHER" id="PTHR35871">
    <property type="entry name" value="EXPRESSED PROTEIN"/>
    <property type="match status" value="1"/>
</dbReference>
<evidence type="ECO:0000313" key="2">
    <source>
        <dbReference type="EMBL" id="CAK5267892.1"/>
    </source>
</evidence>
<accession>A0AAD2H2M7</accession>
<evidence type="ECO:0000256" key="1">
    <source>
        <dbReference type="SAM" id="MobiDB-lite"/>
    </source>
</evidence>
<reference evidence="2" key="1">
    <citation type="submission" date="2023-11" db="EMBL/GenBank/DDBJ databases">
        <authorList>
            <person name="De Vega J J."/>
            <person name="De Vega J J."/>
        </authorList>
    </citation>
    <scope>NUCLEOTIDE SEQUENCE</scope>
</reference>
<feature type="compositionally biased region" description="Basic residues" evidence="1">
    <location>
        <begin position="1"/>
        <end position="23"/>
    </location>
</feature>
<dbReference type="PANTHER" id="PTHR35871:SF1">
    <property type="entry name" value="CXC1-LIKE CYSTEINE CLUSTER ASSOCIATED WITH KDZ TRANSPOSASES DOMAIN-CONTAINING PROTEIN"/>
    <property type="match status" value="1"/>
</dbReference>